<dbReference type="EMBL" id="QPGL01000001">
    <property type="protein sequence ID" value="RCS72947.1"/>
    <property type="molecule type" value="Genomic_DNA"/>
</dbReference>
<gene>
    <name evidence="1" type="ORF">CIK83_04600</name>
</gene>
<evidence type="ECO:0000313" key="1">
    <source>
        <dbReference type="EMBL" id="RCS72947.1"/>
    </source>
</evidence>
<evidence type="ECO:0008006" key="3">
    <source>
        <dbReference type="Google" id="ProtNLM"/>
    </source>
</evidence>
<evidence type="ECO:0000313" key="2">
    <source>
        <dbReference type="Proteomes" id="UP000252479"/>
    </source>
</evidence>
<protein>
    <recommendedName>
        <fullName evidence="3">Nitrate/nitrite sensing protein domain-containing protein</fullName>
    </recommendedName>
</protein>
<dbReference type="Proteomes" id="UP000252479">
    <property type="component" value="Unassembled WGS sequence"/>
</dbReference>
<name>A0A368LM69_9VIBR</name>
<sequence length="267" mass="30941">MFISISLFIVTIIIGFLFHFSAVREKCNQSRYASISQLRTLIFSVREHRGLTHSHLTETPYTPSALKEVNAKILDIFNQLKAQSGPETKQEIRILQEKVENLLYQWTTFSVAKNQLQHGRVIRQILFLIDELLISWLVDSHHDDIAADYHHCWQKVLDTLEVLTMLRISIQEVDTDLGKKRFRHHASILSRKMNQLSLICPLTTADSDQSGVIHTLKQWQDNDTIELSKLELYQLSLDASLIIFNIYDQVLSDICESIYLPLVPQNR</sequence>
<reference evidence="1 2" key="1">
    <citation type="journal article" date="2017" name="Elife">
        <title>Extensive horizontal gene transfer in cheese-associated bacteria.</title>
        <authorList>
            <person name="Bonham K.S."/>
            <person name="Wolfe B.E."/>
            <person name="Dutton R.J."/>
        </authorList>
    </citation>
    <scope>NUCLEOTIDE SEQUENCE [LARGE SCALE GENOMIC DNA]</scope>
    <source>
        <strain evidence="1 2">JB196</strain>
    </source>
</reference>
<comment type="caution">
    <text evidence="1">The sequence shown here is derived from an EMBL/GenBank/DDBJ whole genome shotgun (WGS) entry which is preliminary data.</text>
</comment>
<accession>A0A368LM69</accession>
<dbReference type="OrthoDB" id="5826599at2"/>
<dbReference type="GeneID" id="303188184"/>
<dbReference type="AlphaFoldDB" id="A0A368LM69"/>
<dbReference type="RefSeq" id="WP_086960959.1">
    <property type="nucleotide sequence ID" value="NZ_AP018680.1"/>
</dbReference>
<proteinExistence type="predicted"/>
<keyword evidence="2" id="KW-1185">Reference proteome</keyword>
<organism evidence="1 2">
    <name type="scientific">Vibrio casei</name>
    <dbReference type="NCBI Taxonomy" id="673372"/>
    <lineage>
        <taxon>Bacteria</taxon>
        <taxon>Pseudomonadati</taxon>
        <taxon>Pseudomonadota</taxon>
        <taxon>Gammaproteobacteria</taxon>
        <taxon>Vibrionales</taxon>
        <taxon>Vibrionaceae</taxon>
        <taxon>Vibrio</taxon>
    </lineage>
</organism>